<dbReference type="InterPro" id="IPR002501">
    <property type="entry name" value="PsdUridine_synth_N"/>
</dbReference>
<dbReference type="SMART" id="SM01136">
    <property type="entry name" value="DKCLD"/>
    <property type="match status" value="1"/>
</dbReference>
<dbReference type="InterPro" id="IPR004521">
    <property type="entry name" value="Uncharacterised_CHP00451"/>
</dbReference>
<dbReference type="SMART" id="SM00359">
    <property type="entry name" value="PUA"/>
    <property type="match status" value="1"/>
</dbReference>
<name>A0ABP0M8S7_9DINO</name>
<dbReference type="EMBL" id="CAXAMM010020446">
    <property type="protein sequence ID" value="CAK9047909.1"/>
    <property type="molecule type" value="Genomic_DNA"/>
</dbReference>
<evidence type="ECO:0000256" key="1">
    <source>
        <dbReference type="ARBA" id="ARBA00008999"/>
    </source>
</evidence>
<dbReference type="Pfam" id="PF01509">
    <property type="entry name" value="TruB_N"/>
    <property type="match status" value="1"/>
</dbReference>
<dbReference type="InterPro" id="IPR036974">
    <property type="entry name" value="PUA_sf"/>
</dbReference>
<keyword evidence="4" id="KW-0687">Ribonucleoprotein</keyword>
<dbReference type="PANTHER" id="PTHR23127">
    <property type="entry name" value="CENTROMERE/MICROTUBULE BINDING PROTEIN CBF5"/>
    <property type="match status" value="1"/>
</dbReference>
<protein>
    <submittedName>
        <fullName evidence="4">H/ACA ribonucleoprotein complex subunit 4 (CBF5 homolog) (Dyskerin) (Nopp-140-associated protein of 57 kDa homolog) (AtNAP57) (Nucleolar protein NAP57 homolog)</fullName>
    </submittedName>
</protein>
<dbReference type="PROSITE" id="PS50890">
    <property type="entry name" value="PUA"/>
    <property type="match status" value="1"/>
</dbReference>
<comment type="similarity">
    <text evidence="1">Belongs to the pseudouridine synthase TruB family.</text>
</comment>
<dbReference type="InterPro" id="IPR015947">
    <property type="entry name" value="PUA-like_sf"/>
</dbReference>
<organism evidence="4 5">
    <name type="scientific">Durusdinium trenchii</name>
    <dbReference type="NCBI Taxonomy" id="1381693"/>
    <lineage>
        <taxon>Eukaryota</taxon>
        <taxon>Sar</taxon>
        <taxon>Alveolata</taxon>
        <taxon>Dinophyceae</taxon>
        <taxon>Suessiales</taxon>
        <taxon>Symbiodiniaceae</taxon>
        <taxon>Durusdinium</taxon>
    </lineage>
</organism>
<dbReference type="InterPro" id="IPR002478">
    <property type="entry name" value="PUA"/>
</dbReference>
<sequence>MARTGHYTPLPFGCSPLTRPLEAYLLYGILNLDKPVNPSSHEVVSWIKRIMNCEKTGHSGTLDPKVSGCLLVCLNRATRLVKAQQSAGKEYIAVVRFHSDPGSASKVQKAALAVHCVVVTEWHCLRECIGLSLVYNNMRDEKYLRRVVMPLELILTNYPRIVVKDSAVNAICYGAQLMIPGVLRFEQGIEVGSEIVMMTTKGEAIATGIAQMTTAVIASVDHGVVSVIKRVIMERDTYNMQGRWGYGPRSTDKKKLILAGKLTEKGKPNENTPKAWLLGQGRQHTTTCGRTPVDPWFDLVCGEAVILWLGVDCVSCLFRLFDVLLSRTKKFNDQSTTHPVDPYPFGVGDRCVSCRRVPSADRYVGFSTNVFIREVNQTYQTKLILKWQVGHPP</sequence>
<dbReference type="Pfam" id="PF08068">
    <property type="entry name" value="DKCLD"/>
    <property type="match status" value="1"/>
</dbReference>
<reference evidence="4 5" key="1">
    <citation type="submission" date="2024-02" db="EMBL/GenBank/DDBJ databases">
        <authorList>
            <person name="Chen Y."/>
            <person name="Shah S."/>
            <person name="Dougan E. K."/>
            <person name="Thang M."/>
            <person name="Chan C."/>
        </authorList>
    </citation>
    <scope>NUCLEOTIDE SEQUENCE [LARGE SCALE GENOMIC DNA]</scope>
</reference>
<dbReference type="SUPFAM" id="SSF55120">
    <property type="entry name" value="Pseudouridine synthase"/>
    <property type="match status" value="1"/>
</dbReference>
<dbReference type="PANTHER" id="PTHR23127:SF0">
    <property type="entry name" value="H_ACA RIBONUCLEOPROTEIN COMPLEX SUBUNIT DKC1"/>
    <property type="match status" value="1"/>
</dbReference>
<dbReference type="Pfam" id="PF01472">
    <property type="entry name" value="PUA"/>
    <property type="match status" value="1"/>
</dbReference>
<accession>A0ABP0M8S7</accession>
<dbReference type="NCBIfam" id="TIGR00451">
    <property type="entry name" value="unchar_dom_2"/>
    <property type="match status" value="1"/>
</dbReference>
<dbReference type="InterPro" id="IPR020103">
    <property type="entry name" value="PsdUridine_synth_cat_dom_sf"/>
</dbReference>
<dbReference type="Gene3D" id="3.30.2350.10">
    <property type="entry name" value="Pseudouridine synthase"/>
    <property type="match status" value="1"/>
</dbReference>
<proteinExistence type="inferred from homology"/>
<keyword evidence="5" id="KW-1185">Reference proteome</keyword>
<dbReference type="Proteomes" id="UP001642464">
    <property type="component" value="Unassembled WGS sequence"/>
</dbReference>
<feature type="domain" description="Dyskerin-like" evidence="3">
    <location>
        <begin position="1"/>
        <end position="44"/>
    </location>
</feature>
<dbReference type="GO" id="GO:1990904">
    <property type="term" value="C:ribonucleoprotein complex"/>
    <property type="evidence" value="ECO:0007669"/>
    <property type="project" value="UniProtKB-KW"/>
</dbReference>
<comment type="caution">
    <text evidence="4">The sequence shown here is derived from an EMBL/GenBank/DDBJ whole genome shotgun (WGS) entry which is preliminary data.</text>
</comment>
<evidence type="ECO:0000313" key="5">
    <source>
        <dbReference type="Proteomes" id="UP001642464"/>
    </source>
</evidence>
<gene>
    <name evidence="4" type="ORF">SCF082_LOCUS26774</name>
</gene>
<dbReference type="CDD" id="cd21148">
    <property type="entry name" value="PUA_Cbf5"/>
    <property type="match status" value="1"/>
</dbReference>
<dbReference type="InterPro" id="IPR004802">
    <property type="entry name" value="tRNA_PsdUridine_synth_B_fam"/>
</dbReference>
<evidence type="ECO:0000259" key="2">
    <source>
        <dbReference type="SMART" id="SM00359"/>
    </source>
</evidence>
<feature type="domain" description="PUA" evidence="2">
    <location>
        <begin position="159"/>
        <end position="233"/>
    </location>
</feature>
<dbReference type="Gene3D" id="2.30.130.10">
    <property type="entry name" value="PUA domain"/>
    <property type="match status" value="2"/>
</dbReference>
<evidence type="ECO:0000259" key="3">
    <source>
        <dbReference type="SMART" id="SM01136"/>
    </source>
</evidence>
<dbReference type="SUPFAM" id="SSF88697">
    <property type="entry name" value="PUA domain-like"/>
    <property type="match status" value="1"/>
</dbReference>
<evidence type="ECO:0000313" key="4">
    <source>
        <dbReference type="EMBL" id="CAK9047909.1"/>
    </source>
</evidence>
<dbReference type="InterPro" id="IPR012960">
    <property type="entry name" value="Dyskerin-like"/>
</dbReference>